<keyword evidence="3" id="KW-0815">Transposition</keyword>
<evidence type="ECO:0000256" key="4">
    <source>
        <dbReference type="ARBA" id="ARBA00023125"/>
    </source>
</evidence>
<dbReference type="GO" id="GO:0003677">
    <property type="term" value="F:DNA binding"/>
    <property type="evidence" value="ECO:0007669"/>
    <property type="project" value="UniProtKB-KW"/>
</dbReference>
<reference evidence="6" key="1">
    <citation type="submission" date="2009-09" db="EMBL/GenBank/DDBJ databases">
        <authorList>
            <person name="Weinstock G."/>
            <person name="Sodergren E."/>
            <person name="Clifton S."/>
            <person name="Fulton L."/>
            <person name="Fulton B."/>
            <person name="Courtney L."/>
            <person name="Fronick C."/>
            <person name="Harrison M."/>
            <person name="Strong C."/>
            <person name="Farmer C."/>
            <person name="Delahaunty K."/>
            <person name="Markovic C."/>
            <person name="Hall O."/>
            <person name="Minx P."/>
            <person name="Tomlinson C."/>
            <person name="Mitreva M."/>
            <person name="Nelson J."/>
            <person name="Hou S."/>
            <person name="Wollam A."/>
            <person name="Pepin K.H."/>
            <person name="Johnson M."/>
            <person name="Bhonagiri V."/>
            <person name="Nash W.E."/>
            <person name="Warren W."/>
            <person name="Chinwalla A."/>
            <person name="Mardis E.R."/>
            <person name="Wilson R.K."/>
        </authorList>
    </citation>
    <scope>NUCLEOTIDE SEQUENCE [LARGE SCALE GENOMIC DNA]</scope>
    <source>
        <strain evidence="6">DSM 15470</strain>
    </source>
</reference>
<evidence type="ECO:0000256" key="2">
    <source>
        <dbReference type="ARBA" id="ARBA00010961"/>
    </source>
</evidence>
<dbReference type="InterPro" id="IPR001207">
    <property type="entry name" value="Transposase_mutator"/>
</dbReference>
<dbReference type="eggNOG" id="COG3677">
    <property type="taxonomic scope" value="Bacteria"/>
</dbReference>
<evidence type="ECO:0000313" key="7">
    <source>
        <dbReference type="Proteomes" id="UP000004736"/>
    </source>
</evidence>
<dbReference type="PROSITE" id="PS01007">
    <property type="entry name" value="TRANSPOSASE_MUTATOR"/>
    <property type="match status" value="1"/>
</dbReference>
<dbReference type="HOGENOM" id="CLU_062186_0_1_9"/>
<dbReference type="InterPro" id="IPR048004">
    <property type="entry name" value="IS1249_transpos"/>
</dbReference>
<evidence type="ECO:0000256" key="1">
    <source>
        <dbReference type="ARBA" id="ARBA00002190"/>
    </source>
</evidence>
<dbReference type="NCBIfam" id="NF033544">
    <property type="entry name" value="transpos_IS1249"/>
    <property type="match status" value="1"/>
</dbReference>
<dbReference type="AlphaFoldDB" id="C9LKZ2"/>
<keyword evidence="7" id="KW-1185">Reference proteome</keyword>
<dbReference type="Pfam" id="PF00872">
    <property type="entry name" value="Transposase_mut"/>
    <property type="match status" value="1"/>
</dbReference>
<gene>
    <name evidence="6" type="ORF">GCWU000321_00168</name>
</gene>
<dbReference type="GO" id="GO:0004803">
    <property type="term" value="F:transposase activity"/>
    <property type="evidence" value="ECO:0007669"/>
    <property type="project" value="InterPro"/>
</dbReference>
<accession>C9LKZ2</accession>
<comment type="similarity">
    <text evidence="2">Belongs to the transposase mutator family.</text>
</comment>
<sequence>MNPINKTVHDFKHFIQWLFGKDVQKSMPGNGRGFRRKTSKFWEIWPMQPKIESPMNVIYVDGIYLGRKACILICCNERYVLGWYLCRYENSRAWEALMQRIAAPAMVVSDGGHGFRKALKRVWPKAKLQRCTFHAFIQVKRYTTGSPKTIAGIEMYMIAKDLLMIKDMEQAGHWVTRLINWRIKHKTFLSEMTQDEKGKLRPMHERLLKAERSLVRLVRQNTLFTYLDESLSYGEELPSTNNRIEGGINAQLRTMLRNHRGMSIERRIKAVFWWCYFHTPKPLSASEILKVMPTDRSISKLYKAMNERSQLEDSIPTWGDAIVWSELHKSDSFPACFWD</sequence>
<organism evidence="6 7">
    <name type="scientific">Dialister invisus DSM 15470</name>
    <dbReference type="NCBI Taxonomy" id="592028"/>
    <lineage>
        <taxon>Bacteria</taxon>
        <taxon>Bacillati</taxon>
        <taxon>Bacillota</taxon>
        <taxon>Negativicutes</taxon>
        <taxon>Veillonellales</taxon>
        <taxon>Veillonellaceae</taxon>
        <taxon>Dialister</taxon>
    </lineage>
</organism>
<comment type="function">
    <text evidence="1">Required for the transposition of the insertion element.</text>
</comment>
<dbReference type="EMBL" id="ACIM02000001">
    <property type="protein sequence ID" value="EEW96229.1"/>
    <property type="molecule type" value="Genomic_DNA"/>
</dbReference>
<keyword evidence="5" id="KW-0233">DNA recombination</keyword>
<comment type="caution">
    <text evidence="6">The sequence shown here is derived from an EMBL/GenBank/DDBJ whole genome shotgun (WGS) entry which is preliminary data.</text>
</comment>
<dbReference type="Proteomes" id="UP000004736">
    <property type="component" value="Unassembled WGS sequence"/>
</dbReference>
<evidence type="ECO:0000313" key="6">
    <source>
        <dbReference type="EMBL" id="EEW96229.1"/>
    </source>
</evidence>
<protein>
    <recommendedName>
        <fullName evidence="8">MULE transposase domain-containing protein</fullName>
    </recommendedName>
</protein>
<evidence type="ECO:0000256" key="5">
    <source>
        <dbReference type="ARBA" id="ARBA00023172"/>
    </source>
</evidence>
<dbReference type="GO" id="GO:0006313">
    <property type="term" value="P:DNA transposition"/>
    <property type="evidence" value="ECO:0007669"/>
    <property type="project" value="InterPro"/>
</dbReference>
<proteinExistence type="inferred from homology"/>
<evidence type="ECO:0000256" key="3">
    <source>
        <dbReference type="ARBA" id="ARBA00022578"/>
    </source>
</evidence>
<keyword evidence="4" id="KW-0238">DNA-binding</keyword>
<name>C9LKZ2_9FIRM</name>
<evidence type="ECO:0008006" key="8">
    <source>
        <dbReference type="Google" id="ProtNLM"/>
    </source>
</evidence>